<feature type="domain" description="Enoyl reductase (ER)" evidence="1">
    <location>
        <begin position="17"/>
        <end position="338"/>
    </location>
</feature>
<dbReference type="OMA" id="PPESQWI"/>
<dbReference type="SUPFAM" id="SSF51735">
    <property type="entry name" value="NAD(P)-binding Rossmann-fold domains"/>
    <property type="match status" value="1"/>
</dbReference>
<comment type="caution">
    <text evidence="2">The sequence shown here is derived from an EMBL/GenBank/DDBJ whole genome shotgun (WGS) entry which is preliminary data.</text>
</comment>
<name>A0A060SCA7_PYCCI</name>
<dbReference type="PANTHER" id="PTHR45348:SF2">
    <property type="entry name" value="ZINC-TYPE ALCOHOL DEHYDROGENASE-LIKE PROTEIN C2E1P3.01"/>
    <property type="match status" value="1"/>
</dbReference>
<dbReference type="Pfam" id="PF08240">
    <property type="entry name" value="ADH_N"/>
    <property type="match status" value="1"/>
</dbReference>
<sequence>MPVPTKQKALLIPVKQGEFTIAERSVPSPESDELLVRNEAAALNPIDWKIHAYSFFVEKYPAVLGSEGAGIVEAVGDSVTGYKPGDRVVYEGFRSDDYNHTTFQQYTTIKADFATKVPDSFTFDQIVTIPATYFTAALGLYHITDGPRFTPPWIEGGRGKYTGTPIVVIGGASAVGSYVIQLAKLSGLSPIIATASLKNKSLLESYGATHVLDRNLSATALREEVLKITGAPVELVFDAISLAETQNAGFDLLAPGGKLIIVLFPAVDEDKTKSGDRTIAGVSSFVNLPQNYAFAKTAFAELPGLVERGDIKPLRFEVLPGGLAGIPAGLDKLKNNQLFEVA</sequence>
<dbReference type="InterPro" id="IPR011032">
    <property type="entry name" value="GroES-like_sf"/>
</dbReference>
<dbReference type="AlphaFoldDB" id="A0A060SCA7"/>
<dbReference type="Proteomes" id="UP000029665">
    <property type="component" value="Unassembled WGS sequence"/>
</dbReference>
<proteinExistence type="predicted"/>
<dbReference type="InterPro" id="IPR013154">
    <property type="entry name" value="ADH-like_N"/>
</dbReference>
<dbReference type="STRING" id="5643.A0A060SCA7"/>
<dbReference type="GO" id="GO:0016651">
    <property type="term" value="F:oxidoreductase activity, acting on NAD(P)H"/>
    <property type="evidence" value="ECO:0007669"/>
    <property type="project" value="InterPro"/>
</dbReference>
<dbReference type="InterPro" id="IPR020843">
    <property type="entry name" value="ER"/>
</dbReference>
<accession>A0A060SCA7</accession>
<dbReference type="Pfam" id="PF00107">
    <property type="entry name" value="ADH_zinc_N"/>
    <property type="match status" value="1"/>
</dbReference>
<protein>
    <recommendedName>
        <fullName evidence="1">Enoyl reductase (ER) domain-containing protein</fullName>
    </recommendedName>
</protein>
<reference evidence="2" key="1">
    <citation type="submission" date="2014-01" db="EMBL/GenBank/DDBJ databases">
        <title>The genome of the white-rot fungus Pycnoporus cinnabarinus: a basidiomycete model with a versatile arsenal for lignocellulosic biomass breakdown.</title>
        <authorList>
            <person name="Levasseur A."/>
            <person name="Lomascolo A."/>
            <person name="Ruiz-Duenas F.J."/>
            <person name="Uzan E."/>
            <person name="Piumi F."/>
            <person name="Kues U."/>
            <person name="Ram A.F.J."/>
            <person name="Murat C."/>
            <person name="Haon M."/>
            <person name="Benoit I."/>
            <person name="Arfi Y."/>
            <person name="Chevret D."/>
            <person name="Drula E."/>
            <person name="Kwon M.J."/>
            <person name="Gouret P."/>
            <person name="Lesage-Meessen L."/>
            <person name="Lombard V."/>
            <person name="Mariette J."/>
            <person name="Noirot C."/>
            <person name="Park J."/>
            <person name="Patyshakuliyeva A."/>
            <person name="Wieneger R.A.B."/>
            <person name="Wosten H.A.B."/>
            <person name="Martin F."/>
            <person name="Coutinho P.M."/>
            <person name="de Vries R."/>
            <person name="Martinez A.T."/>
            <person name="Klopp C."/>
            <person name="Pontarotti P."/>
            <person name="Henrissat B."/>
            <person name="Record E."/>
        </authorList>
    </citation>
    <scope>NUCLEOTIDE SEQUENCE [LARGE SCALE GENOMIC DNA]</scope>
    <source>
        <strain evidence="2">BRFM137</strain>
    </source>
</reference>
<evidence type="ECO:0000313" key="2">
    <source>
        <dbReference type="EMBL" id="CDO71821.1"/>
    </source>
</evidence>
<dbReference type="HOGENOM" id="CLU_026673_16_5_1"/>
<dbReference type="InterPro" id="IPR036291">
    <property type="entry name" value="NAD(P)-bd_dom_sf"/>
</dbReference>
<dbReference type="SUPFAM" id="SSF50129">
    <property type="entry name" value="GroES-like"/>
    <property type="match status" value="1"/>
</dbReference>
<dbReference type="PANTHER" id="PTHR45348">
    <property type="entry name" value="HYPOTHETICAL OXIDOREDUCTASE (EUROFUNG)"/>
    <property type="match status" value="1"/>
</dbReference>
<dbReference type="Gene3D" id="3.40.50.720">
    <property type="entry name" value="NAD(P)-binding Rossmann-like Domain"/>
    <property type="match status" value="1"/>
</dbReference>
<organism evidence="2 3">
    <name type="scientific">Pycnoporus cinnabarinus</name>
    <name type="common">Cinnabar-red polypore</name>
    <name type="synonym">Trametes cinnabarina</name>
    <dbReference type="NCBI Taxonomy" id="5643"/>
    <lineage>
        <taxon>Eukaryota</taxon>
        <taxon>Fungi</taxon>
        <taxon>Dikarya</taxon>
        <taxon>Basidiomycota</taxon>
        <taxon>Agaricomycotina</taxon>
        <taxon>Agaricomycetes</taxon>
        <taxon>Polyporales</taxon>
        <taxon>Polyporaceae</taxon>
        <taxon>Trametes</taxon>
    </lineage>
</organism>
<dbReference type="SMART" id="SM00829">
    <property type="entry name" value="PKS_ER"/>
    <property type="match status" value="1"/>
</dbReference>
<dbReference type="EMBL" id="CCBP010000107">
    <property type="protein sequence ID" value="CDO71821.1"/>
    <property type="molecule type" value="Genomic_DNA"/>
</dbReference>
<evidence type="ECO:0000259" key="1">
    <source>
        <dbReference type="SMART" id="SM00829"/>
    </source>
</evidence>
<evidence type="ECO:0000313" key="3">
    <source>
        <dbReference type="Proteomes" id="UP000029665"/>
    </source>
</evidence>
<dbReference type="InterPro" id="IPR047122">
    <property type="entry name" value="Trans-enoyl_RdTase-like"/>
</dbReference>
<keyword evidence="3" id="KW-1185">Reference proteome</keyword>
<dbReference type="InterPro" id="IPR013149">
    <property type="entry name" value="ADH-like_C"/>
</dbReference>
<dbReference type="CDD" id="cd08249">
    <property type="entry name" value="enoyl_reductase_like"/>
    <property type="match status" value="1"/>
</dbReference>
<dbReference type="OrthoDB" id="3233595at2759"/>
<dbReference type="Gene3D" id="3.90.180.10">
    <property type="entry name" value="Medium-chain alcohol dehydrogenases, catalytic domain"/>
    <property type="match status" value="1"/>
</dbReference>
<gene>
    <name evidence="2" type="ORF">BN946_scf184939.g45</name>
</gene>